<proteinExistence type="predicted"/>
<keyword evidence="4" id="KW-1185">Reference proteome</keyword>
<feature type="chain" id="PRO_5045169375" description="Secreted protein" evidence="2">
    <location>
        <begin position="22"/>
        <end position="103"/>
    </location>
</feature>
<sequence length="103" mass="11377">MLLIAAWFIWIALNPRNPFEAFLSPRVSRNFKMTPCFHIEDVALVPAQPVPGDIKNVTRQRRKPVGAAAGSHKTAPSLSRGSAETAKGFALWLRTPHLQGCPF</sequence>
<accession>A0ABR4JUY9</accession>
<dbReference type="Proteomes" id="UP001610446">
    <property type="component" value="Unassembled WGS sequence"/>
</dbReference>
<evidence type="ECO:0000313" key="3">
    <source>
        <dbReference type="EMBL" id="KAL2843862.1"/>
    </source>
</evidence>
<name>A0ABR4JUY9_9EURO</name>
<feature type="region of interest" description="Disordered" evidence="1">
    <location>
        <begin position="53"/>
        <end position="81"/>
    </location>
</feature>
<gene>
    <name evidence="3" type="ORF">BJY01DRAFT_191048</name>
</gene>
<evidence type="ECO:0000256" key="1">
    <source>
        <dbReference type="SAM" id="MobiDB-lite"/>
    </source>
</evidence>
<dbReference type="EMBL" id="JBFXLU010000086">
    <property type="protein sequence ID" value="KAL2843862.1"/>
    <property type="molecule type" value="Genomic_DNA"/>
</dbReference>
<organism evidence="3 4">
    <name type="scientific">Aspergillus pseudoustus</name>
    <dbReference type="NCBI Taxonomy" id="1810923"/>
    <lineage>
        <taxon>Eukaryota</taxon>
        <taxon>Fungi</taxon>
        <taxon>Dikarya</taxon>
        <taxon>Ascomycota</taxon>
        <taxon>Pezizomycotina</taxon>
        <taxon>Eurotiomycetes</taxon>
        <taxon>Eurotiomycetidae</taxon>
        <taxon>Eurotiales</taxon>
        <taxon>Aspergillaceae</taxon>
        <taxon>Aspergillus</taxon>
        <taxon>Aspergillus subgen. Nidulantes</taxon>
    </lineage>
</organism>
<reference evidence="3 4" key="1">
    <citation type="submission" date="2024-07" db="EMBL/GenBank/DDBJ databases">
        <title>Section-level genome sequencing and comparative genomics of Aspergillus sections Usti and Cavernicolus.</title>
        <authorList>
            <consortium name="Lawrence Berkeley National Laboratory"/>
            <person name="Nybo J.L."/>
            <person name="Vesth T.C."/>
            <person name="Theobald S."/>
            <person name="Frisvad J.C."/>
            <person name="Larsen T.O."/>
            <person name="Kjaerboelling I."/>
            <person name="Rothschild-Mancinelli K."/>
            <person name="Lyhne E.K."/>
            <person name="Kogle M.E."/>
            <person name="Barry K."/>
            <person name="Clum A."/>
            <person name="Na H."/>
            <person name="Ledsgaard L."/>
            <person name="Lin J."/>
            <person name="Lipzen A."/>
            <person name="Kuo A."/>
            <person name="Riley R."/>
            <person name="Mondo S."/>
            <person name="Labutti K."/>
            <person name="Haridas S."/>
            <person name="Pangalinan J."/>
            <person name="Salamov A.A."/>
            <person name="Simmons B.A."/>
            <person name="Magnuson J.K."/>
            <person name="Chen J."/>
            <person name="Drula E."/>
            <person name="Henrissat B."/>
            <person name="Wiebenga A."/>
            <person name="Lubbers R.J."/>
            <person name="Gomes A.C."/>
            <person name="Makela M.R."/>
            <person name="Stajich J."/>
            <person name="Grigoriev I.V."/>
            <person name="Mortensen U.H."/>
            <person name="De Vries R.P."/>
            <person name="Baker S.E."/>
            <person name="Andersen M.R."/>
        </authorList>
    </citation>
    <scope>NUCLEOTIDE SEQUENCE [LARGE SCALE GENOMIC DNA]</scope>
    <source>
        <strain evidence="3 4">CBS 123904</strain>
    </source>
</reference>
<keyword evidence="2" id="KW-0732">Signal</keyword>
<evidence type="ECO:0000256" key="2">
    <source>
        <dbReference type="SAM" id="SignalP"/>
    </source>
</evidence>
<evidence type="ECO:0008006" key="5">
    <source>
        <dbReference type="Google" id="ProtNLM"/>
    </source>
</evidence>
<evidence type="ECO:0000313" key="4">
    <source>
        <dbReference type="Proteomes" id="UP001610446"/>
    </source>
</evidence>
<comment type="caution">
    <text evidence="3">The sequence shown here is derived from an EMBL/GenBank/DDBJ whole genome shotgun (WGS) entry which is preliminary data.</text>
</comment>
<protein>
    <recommendedName>
        <fullName evidence="5">Secreted protein</fullName>
    </recommendedName>
</protein>
<feature type="signal peptide" evidence="2">
    <location>
        <begin position="1"/>
        <end position="21"/>
    </location>
</feature>